<dbReference type="OrthoDB" id="9783963at2"/>
<dbReference type="InterPro" id="IPR021139">
    <property type="entry name" value="NYN"/>
</dbReference>
<proteinExistence type="predicted"/>
<dbReference type="GO" id="GO:0004540">
    <property type="term" value="F:RNA nuclease activity"/>
    <property type="evidence" value="ECO:0007669"/>
    <property type="project" value="InterPro"/>
</dbReference>
<dbReference type="EMBL" id="RCBY01000038">
    <property type="protein sequence ID" value="RQH46931.1"/>
    <property type="molecule type" value="Genomic_DNA"/>
</dbReference>
<dbReference type="Gene3D" id="3.40.50.1010">
    <property type="entry name" value="5'-nuclease"/>
    <property type="match status" value="1"/>
</dbReference>
<keyword evidence="3" id="KW-1185">Reference proteome</keyword>
<evidence type="ECO:0000259" key="1">
    <source>
        <dbReference type="Pfam" id="PF01936"/>
    </source>
</evidence>
<evidence type="ECO:0000313" key="2">
    <source>
        <dbReference type="EMBL" id="RQH46931.1"/>
    </source>
</evidence>
<dbReference type="Pfam" id="PF01936">
    <property type="entry name" value="NYN"/>
    <property type="match status" value="1"/>
</dbReference>
<accession>A0A3N6QNG8</accession>
<dbReference type="RefSeq" id="WP_124144368.1">
    <property type="nucleotide sequence ID" value="NZ_CAWOKI010000014.1"/>
</dbReference>
<dbReference type="PANTHER" id="PTHR35458">
    <property type="entry name" value="SLR0755 PROTEIN"/>
    <property type="match status" value="1"/>
</dbReference>
<dbReference type="Proteomes" id="UP000269154">
    <property type="component" value="Unassembled WGS sequence"/>
</dbReference>
<sequence>MSNTHNPTELQYSKVTYLFIDGSYLRKSYIDSTAKWFGNEVEDENINIDFNAIKNFFDARKVFYYDYIDRIQGKYEEKIDFEERVSQQKDYFNQIRSLEEYHVKLGNLTKKSQKEAGIFLTVDMMNHAIRNNMTKAVLLSGDKDFKPLVESLVNMGMIVYVSSEVRSTSSELKYAADSYIPLSFFDYYKWSSTELKNKYPMPKIETYKTPLLGRGLEKFTALSDIKIGKKFGGIVKVSEPQNAELLDRGTVKGYEVKLYQIR</sequence>
<feature type="domain" description="NYN" evidence="1">
    <location>
        <begin position="17"/>
        <end position="182"/>
    </location>
</feature>
<dbReference type="AlphaFoldDB" id="A0A3N6QNG8"/>
<dbReference type="InterPro" id="IPR047140">
    <property type="entry name" value="LabA"/>
</dbReference>
<comment type="caution">
    <text evidence="2">The sequence shown here is derived from an EMBL/GenBank/DDBJ whole genome shotgun (WGS) entry which is preliminary data.</text>
</comment>
<protein>
    <submittedName>
        <fullName evidence="2">NYN domain-containing protein</fullName>
    </submittedName>
</protein>
<gene>
    <name evidence="2" type="ORF">D5R40_09385</name>
</gene>
<organism evidence="2 3">
    <name type="scientific">Okeania hirsuta</name>
    <dbReference type="NCBI Taxonomy" id="1458930"/>
    <lineage>
        <taxon>Bacteria</taxon>
        <taxon>Bacillati</taxon>
        <taxon>Cyanobacteriota</taxon>
        <taxon>Cyanophyceae</taxon>
        <taxon>Oscillatoriophycideae</taxon>
        <taxon>Oscillatoriales</taxon>
        <taxon>Microcoleaceae</taxon>
        <taxon>Okeania</taxon>
    </lineage>
</organism>
<dbReference type="PANTHER" id="PTHR35458:SF8">
    <property type="entry name" value="SLR0650 PROTEIN"/>
    <property type="match status" value="1"/>
</dbReference>
<name>A0A3N6QNG8_9CYAN</name>
<evidence type="ECO:0000313" key="3">
    <source>
        <dbReference type="Proteomes" id="UP000269154"/>
    </source>
</evidence>
<reference evidence="2 3" key="1">
    <citation type="journal article" date="2018" name="ACS Chem. Biol.">
        <title>Ketoreductase domain dysfunction expands chemodiversity: malyngamide biosynthesis in the cyanobacterium Okeania hirsuta.</title>
        <authorList>
            <person name="Moss N.A."/>
            <person name="Leao T."/>
            <person name="Rankin M."/>
            <person name="McCullough T.M."/>
            <person name="Qu P."/>
            <person name="Korobeynikov A."/>
            <person name="Smith J.L."/>
            <person name="Gerwick L."/>
            <person name="Gerwick W.H."/>
        </authorList>
    </citation>
    <scope>NUCLEOTIDE SEQUENCE [LARGE SCALE GENOMIC DNA]</scope>
    <source>
        <strain evidence="2 3">PAB10Feb10-1</strain>
    </source>
</reference>